<feature type="transmembrane region" description="Helical" evidence="1">
    <location>
        <begin position="122"/>
        <end position="143"/>
    </location>
</feature>
<keyword evidence="1" id="KW-0812">Transmembrane</keyword>
<reference evidence="2 3" key="1">
    <citation type="submission" date="2020-08" db="EMBL/GenBank/DDBJ databases">
        <title>Genome sequence of Phycicoccus endophyticus JCM 31784T.</title>
        <authorList>
            <person name="Hyun D.-W."/>
            <person name="Bae J.-W."/>
        </authorList>
    </citation>
    <scope>NUCLEOTIDE SEQUENCE [LARGE SCALE GENOMIC DNA]</scope>
    <source>
        <strain evidence="2 3">JCM 31784</strain>
    </source>
</reference>
<dbReference type="RefSeq" id="WP_166104927.1">
    <property type="nucleotide sequence ID" value="NZ_BMMY01000004.1"/>
</dbReference>
<organism evidence="2 3">
    <name type="scientific">Phycicoccus endophyticus</name>
    <dbReference type="NCBI Taxonomy" id="1690220"/>
    <lineage>
        <taxon>Bacteria</taxon>
        <taxon>Bacillati</taxon>
        <taxon>Actinomycetota</taxon>
        <taxon>Actinomycetes</taxon>
        <taxon>Micrococcales</taxon>
        <taxon>Intrasporangiaceae</taxon>
        <taxon>Phycicoccus</taxon>
    </lineage>
</organism>
<dbReference type="KEGG" id="pei:H9L10_01445"/>
<accession>A0A7G9R2G4</accession>
<gene>
    <name evidence="2" type="ORF">H9L10_01445</name>
</gene>
<sequence>MRTPGWARLALYGVVVALLLLILTRTLADLLPGHLGRTVSRNSEGFLILLVVAAWLDLVRPRLGASRLQWPLTLGAGVVLVGGGLLLRQAPWPSQVVTLNEALVGLGILVVYLQLPRPLSRWALVVPAVGVLFPVLAGRSALATDMAEALGAFVLVPLVVDAVDPALLRDGPPHRWRNIVSAVALLALILALHVVTPARPEGVVENVTYYVQRATEDFVAAAVLLVYYATRRRGQPAAGSAAA</sequence>
<keyword evidence="3" id="KW-1185">Reference proteome</keyword>
<dbReference type="EMBL" id="CP060712">
    <property type="protein sequence ID" value="QNN49789.1"/>
    <property type="molecule type" value="Genomic_DNA"/>
</dbReference>
<proteinExistence type="predicted"/>
<dbReference type="Proteomes" id="UP000515976">
    <property type="component" value="Chromosome"/>
</dbReference>
<evidence type="ECO:0000256" key="1">
    <source>
        <dbReference type="SAM" id="Phobius"/>
    </source>
</evidence>
<keyword evidence="1" id="KW-1133">Transmembrane helix</keyword>
<dbReference type="AlphaFoldDB" id="A0A7G9R2G4"/>
<keyword evidence="1" id="KW-0472">Membrane</keyword>
<feature type="transmembrane region" description="Helical" evidence="1">
    <location>
        <begin position="72"/>
        <end position="90"/>
    </location>
</feature>
<feature type="transmembrane region" description="Helical" evidence="1">
    <location>
        <begin position="96"/>
        <end position="115"/>
    </location>
</feature>
<feature type="transmembrane region" description="Helical" evidence="1">
    <location>
        <begin position="179"/>
        <end position="198"/>
    </location>
</feature>
<evidence type="ECO:0000313" key="3">
    <source>
        <dbReference type="Proteomes" id="UP000515976"/>
    </source>
</evidence>
<name>A0A7G9R2G4_9MICO</name>
<evidence type="ECO:0000313" key="2">
    <source>
        <dbReference type="EMBL" id="QNN49789.1"/>
    </source>
</evidence>
<protein>
    <submittedName>
        <fullName evidence="2">Uncharacterized protein</fullName>
    </submittedName>
</protein>
<feature type="transmembrane region" description="Helical" evidence="1">
    <location>
        <begin position="149"/>
        <end position="167"/>
    </location>
</feature>